<feature type="domain" description="U-box" evidence="7">
    <location>
        <begin position="99"/>
        <end position="172"/>
    </location>
</feature>
<dbReference type="InterPro" id="IPR003613">
    <property type="entry name" value="Ubox_domain"/>
</dbReference>
<dbReference type="PROSITE" id="PS50135">
    <property type="entry name" value="ZF_ZZ_2"/>
    <property type="match status" value="2"/>
</dbReference>
<feature type="compositionally biased region" description="Low complexity" evidence="5">
    <location>
        <begin position="250"/>
        <end position="260"/>
    </location>
</feature>
<gene>
    <name evidence="8" type="ORF">DYB32_003283</name>
</gene>
<evidence type="ECO:0000256" key="5">
    <source>
        <dbReference type="SAM" id="MobiDB-lite"/>
    </source>
</evidence>
<organism evidence="8 9">
    <name type="scientific">Aphanomyces invadans</name>
    <dbReference type="NCBI Taxonomy" id="157072"/>
    <lineage>
        <taxon>Eukaryota</taxon>
        <taxon>Sar</taxon>
        <taxon>Stramenopiles</taxon>
        <taxon>Oomycota</taxon>
        <taxon>Saprolegniomycetes</taxon>
        <taxon>Saprolegniales</taxon>
        <taxon>Verrucalvaceae</taxon>
        <taxon>Aphanomyces</taxon>
    </lineage>
</organism>
<dbReference type="InterPro" id="IPR052085">
    <property type="entry name" value="WD-SAM-U-box"/>
</dbReference>
<dbReference type="VEuPathDB" id="FungiDB:H310_11678"/>
<feature type="domain" description="ZZ-type" evidence="6">
    <location>
        <begin position="183"/>
        <end position="241"/>
    </location>
</feature>
<dbReference type="Proteomes" id="UP000285060">
    <property type="component" value="Unassembled WGS sequence"/>
</dbReference>
<evidence type="ECO:0000259" key="7">
    <source>
        <dbReference type="PROSITE" id="PS51698"/>
    </source>
</evidence>
<dbReference type="GO" id="GO:0016567">
    <property type="term" value="P:protein ubiquitination"/>
    <property type="evidence" value="ECO:0007669"/>
    <property type="project" value="InterPro"/>
</dbReference>
<dbReference type="GO" id="GO:0008270">
    <property type="term" value="F:zinc ion binding"/>
    <property type="evidence" value="ECO:0007669"/>
    <property type="project" value="UniProtKB-KW"/>
</dbReference>
<evidence type="ECO:0000313" key="9">
    <source>
        <dbReference type="Proteomes" id="UP000285060"/>
    </source>
</evidence>
<evidence type="ECO:0008006" key="10">
    <source>
        <dbReference type="Google" id="ProtNLM"/>
    </source>
</evidence>
<dbReference type="InterPro" id="IPR013083">
    <property type="entry name" value="Znf_RING/FYVE/PHD"/>
</dbReference>
<feature type="region of interest" description="Disordered" evidence="5">
    <location>
        <begin position="242"/>
        <end position="267"/>
    </location>
</feature>
<reference evidence="8 9" key="1">
    <citation type="submission" date="2018-08" db="EMBL/GenBank/DDBJ databases">
        <title>Aphanomyces genome sequencing and annotation.</title>
        <authorList>
            <person name="Minardi D."/>
            <person name="Oidtmann B."/>
            <person name="Van Der Giezen M."/>
            <person name="Studholme D.J."/>
        </authorList>
    </citation>
    <scope>NUCLEOTIDE SEQUENCE [LARGE SCALE GENOMIC DNA]</scope>
    <source>
        <strain evidence="8 9">NJM0002</strain>
    </source>
</reference>
<dbReference type="SUPFAM" id="SSF57850">
    <property type="entry name" value="RING/U-box"/>
    <property type="match status" value="4"/>
</dbReference>
<dbReference type="PANTHER" id="PTHR46573">
    <property type="entry name" value="WD REPEAT, SAM AND U-BOX DOMAIN-CONTAINING PROTEIN 1"/>
    <property type="match status" value="1"/>
</dbReference>
<sequence length="520" mass="57056">MTGYGFFAGLLDHVTSGKIAKMDNLPTLAAFTCPIGGKRMEDPVVASDGYSYDRRFLEAWLEVQSTSPTTQQPLPSKVLLPNHALKSAIHEVAVHGVSIEIVSFVGPITQDVLVEPVVACDGHTYERTSIQHWFRTRRTSPVTNAVLHNTTLLPNHTLKKAIEEVWPKSSSRTLAPPIVVMSHDTVTCDGCGMHPIVGPRYKSHTAKNFDLCAVCEASGAFVAQEPFFKILDSRILGRPATPIIPPPSSTPHASPTARASMQSDPGPNNMTRHPAYTVCHTSVTCDGCFAFPIRGIRFKSGVAFDFDLCSACEASGQFAFCEPFLKIPDSRKLGRPATIDVHNVDHTGDVLYRLRMSVAVCWTPNHLDVLRTSGVNPLLPVNSLLLGKRRVRGDDGIVYVEVSGRLLGLPAVQAYVPQEIESLGSDNRRPDIGVARERTMDEEVIAQQRRVFVTTRALPLRRWPSNLDSAIGSTQMISAHAEVSTDAVVLNELHQPFYRIAHKNEWVCILDDKDAMLVAS</sequence>
<keyword evidence="2 4" id="KW-0863">Zinc-finger</keyword>
<evidence type="ECO:0000313" key="8">
    <source>
        <dbReference type="EMBL" id="RHY31659.1"/>
    </source>
</evidence>
<dbReference type="Pfam" id="PF00569">
    <property type="entry name" value="ZZ"/>
    <property type="match status" value="2"/>
</dbReference>
<accession>A0A3R7ABF3</accession>
<dbReference type="Gene3D" id="3.30.60.90">
    <property type="match status" value="2"/>
</dbReference>
<dbReference type="Pfam" id="PF04564">
    <property type="entry name" value="U-box"/>
    <property type="match status" value="2"/>
</dbReference>
<protein>
    <recommendedName>
        <fullName evidence="10">U-box domain-containing protein</fullName>
    </recommendedName>
</protein>
<keyword evidence="1" id="KW-0479">Metal-binding</keyword>
<dbReference type="CDD" id="cd16655">
    <property type="entry name" value="RING-Ubox_WDSUB1-like"/>
    <property type="match status" value="2"/>
</dbReference>
<dbReference type="VEuPathDB" id="FungiDB:H310_03986"/>
<feature type="domain" description="ZZ-type" evidence="6">
    <location>
        <begin position="280"/>
        <end position="338"/>
    </location>
</feature>
<evidence type="ECO:0000256" key="3">
    <source>
        <dbReference type="ARBA" id="ARBA00022833"/>
    </source>
</evidence>
<dbReference type="AlphaFoldDB" id="A0A3R7ABF3"/>
<evidence type="ECO:0000256" key="4">
    <source>
        <dbReference type="PROSITE-ProRule" id="PRU00228"/>
    </source>
</evidence>
<dbReference type="InterPro" id="IPR043145">
    <property type="entry name" value="Znf_ZZ_sf"/>
</dbReference>
<evidence type="ECO:0000256" key="2">
    <source>
        <dbReference type="ARBA" id="ARBA00022771"/>
    </source>
</evidence>
<evidence type="ECO:0000259" key="6">
    <source>
        <dbReference type="PROSITE" id="PS50135"/>
    </source>
</evidence>
<keyword evidence="3" id="KW-0862">Zinc</keyword>
<keyword evidence="9" id="KW-1185">Reference proteome</keyword>
<feature type="domain" description="U-box" evidence="7">
    <location>
        <begin position="26"/>
        <end position="99"/>
    </location>
</feature>
<dbReference type="EMBL" id="QUSY01000196">
    <property type="protein sequence ID" value="RHY31659.1"/>
    <property type="molecule type" value="Genomic_DNA"/>
</dbReference>
<comment type="caution">
    <text evidence="8">The sequence shown here is derived from an EMBL/GenBank/DDBJ whole genome shotgun (WGS) entry which is preliminary data.</text>
</comment>
<dbReference type="PANTHER" id="PTHR46573:SF1">
    <property type="entry name" value="WD REPEAT, SAM AND U-BOX DOMAIN-CONTAINING PROTEIN 1"/>
    <property type="match status" value="1"/>
</dbReference>
<dbReference type="SMART" id="SM00504">
    <property type="entry name" value="Ubox"/>
    <property type="match status" value="2"/>
</dbReference>
<proteinExistence type="predicted"/>
<dbReference type="GO" id="GO:0004842">
    <property type="term" value="F:ubiquitin-protein transferase activity"/>
    <property type="evidence" value="ECO:0007669"/>
    <property type="project" value="InterPro"/>
</dbReference>
<dbReference type="SMART" id="SM00291">
    <property type="entry name" value="ZnF_ZZ"/>
    <property type="match status" value="2"/>
</dbReference>
<dbReference type="Gene3D" id="3.30.40.10">
    <property type="entry name" value="Zinc/RING finger domain, C3HC4 (zinc finger)"/>
    <property type="match status" value="2"/>
</dbReference>
<dbReference type="InterPro" id="IPR000433">
    <property type="entry name" value="Znf_ZZ"/>
</dbReference>
<dbReference type="PROSITE" id="PS51698">
    <property type="entry name" value="U_BOX"/>
    <property type="match status" value="2"/>
</dbReference>
<name>A0A3R7ABF3_9STRA</name>
<evidence type="ECO:0000256" key="1">
    <source>
        <dbReference type="ARBA" id="ARBA00022723"/>
    </source>
</evidence>